<organism evidence="2 3">
    <name type="scientific">Clostridium tetani (strain Massachusetts / E88)</name>
    <dbReference type="NCBI Taxonomy" id="212717"/>
    <lineage>
        <taxon>Bacteria</taxon>
        <taxon>Bacillati</taxon>
        <taxon>Bacillota</taxon>
        <taxon>Clostridia</taxon>
        <taxon>Eubacteriales</taxon>
        <taxon>Clostridiaceae</taxon>
        <taxon>Clostridium</taxon>
    </lineage>
</organism>
<feature type="coiled-coil region" evidence="1">
    <location>
        <begin position="87"/>
        <end position="114"/>
    </location>
</feature>
<dbReference type="OrthoDB" id="1901795at2"/>
<dbReference type="STRING" id="212717.CTC_01553"/>
<dbReference type="HOGENOM" id="CLU_113633_0_0_9"/>
<dbReference type="RefSeq" id="WP_011099762.1">
    <property type="nucleotide sequence ID" value="NC_004557.1"/>
</dbReference>
<sequence length="207" mass="24148">MLKKDLLELIKDIDDNESIDEILKGTDFAKSMLSIDNFKNLVATNKDFKGFLDSEKDKHYGKALETWKQNNLEKIINEEIRKRNPARDEKDIALEELQRKIEAMEEEKQYEKLKNIALKQATEKKLPTEIVDYFIGKDEEVTLNNLNKFEDVFNKQLETVVQERLKGSSYTPPKNNGNNIDTYDNLLKNADNMTPEQIAEQFSKLDK</sequence>
<dbReference type="GeneID" id="24253337"/>
<protein>
    <recommendedName>
        <fullName evidence="4">DUF4355 domain-containing protein</fullName>
    </recommendedName>
</protein>
<dbReference type="InterPro" id="IPR025580">
    <property type="entry name" value="Gp46"/>
</dbReference>
<accession>Q894J0</accession>
<reference evidence="2 3" key="1">
    <citation type="journal article" date="2003" name="Proc. Natl. Acad. Sci. U.S.A.">
        <title>The genome sequence of Clostridium tetani, the causative agent of tetanus disease.</title>
        <authorList>
            <person name="Brueggemann H."/>
            <person name="Baumer S."/>
            <person name="Fricke W.F."/>
            <person name="Wiezer A."/>
            <person name="Liesegang H."/>
            <person name="Decker I."/>
            <person name="Herzberg C."/>
            <person name="Martinez-Arias R."/>
            <person name="Merkl R."/>
            <person name="Henne A."/>
            <person name="Gottschalk G."/>
        </authorList>
    </citation>
    <scope>NUCLEOTIDE SEQUENCE [LARGE SCALE GENOMIC DNA]</scope>
    <source>
        <strain evidence="3">Massachusetts / E88</strain>
    </source>
</reference>
<dbReference type="EMBL" id="AE015927">
    <property type="protein sequence ID" value="AAO36102.1"/>
    <property type="molecule type" value="Genomic_DNA"/>
</dbReference>
<evidence type="ECO:0008006" key="4">
    <source>
        <dbReference type="Google" id="ProtNLM"/>
    </source>
</evidence>
<proteinExistence type="predicted"/>
<evidence type="ECO:0000313" key="3">
    <source>
        <dbReference type="Proteomes" id="UP000001412"/>
    </source>
</evidence>
<dbReference type="Proteomes" id="UP000001412">
    <property type="component" value="Chromosome"/>
</dbReference>
<evidence type="ECO:0000313" key="2">
    <source>
        <dbReference type="EMBL" id="AAO36102.1"/>
    </source>
</evidence>
<keyword evidence="3" id="KW-1185">Reference proteome</keyword>
<dbReference type="Pfam" id="PF14265">
    <property type="entry name" value="DUF4355"/>
    <property type="match status" value="1"/>
</dbReference>
<dbReference type="KEGG" id="ctc:CTC_01553"/>
<gene>
    <name evidence="2" type="ordered locus">CTC_01553</name>
</gene>
<evidence type="ECO:0000256" key="1">
    <source>
        <dbReference type="SAM" id="Coils"/>
    </source>
</evidence>
<dbReference type="AlphaFoldDB" id="Q894J0"/>
<name>Q894J0_CLOTE</name>
<keyword evidence="1" id="KW-0175">Coiled coil</keyword>